<gene>
    <name evidence="2" type="ORF">MEDL_47030</name>
</gene>
<dbReference type="PANTHER" id="PTHR19143">
    <property type="entry name" value="FIBRINOGEN/TENASCIN/ANGIOPOEITIN"/>
    <property type="match status" value="1"/>
</dbReference>
<dbReference type="SMART" id="SM00186">
    <property type="entry name" value="FBG"/>
    <property type="match status" value="1"/>
</dbReference>
<proteinExistence type="predicted"/>
<accession>A0A8S3TL27</accession>
<organism evidence="2 3">
    <name type="scientific">Mytilus edulis</name>
    <name type="common">Blue mussel</name>
    <dbReference type="NCBI Taxonomy" id="6550"/>
    <lineage>
        <taxon>Eukaryota</taxon>
        <taxon>Metazoa</taxon>
        <taxon>Spiralia</taxon>
        <taxon>Lophotrochozoa</taxon>
        <taxon>Mollusca</taxon>
        <taxon>Bivalvia</taxon>
        <taxon>Autobranchia</taxon>
        <taxon>Pteriomorphia</taxon>
        <taxon>Mytilida</taxon>
        <taxon>Mytiloidea</taxon>
        <taxon>Mytilidae</taxon>
        <taxon>Mytilinae</taxon>
        <taxon>Mytilus</taxon>
    </lineage>
</organism>
<dbReference type="InterPro" id="IPR050373">
    <property type="entry name" value="Fibrinogen_C-term_domain"/>
</dbReference>
<reference evidence="2" key="1">
    <citation type="submission" date="2021-03" db="EMBL/GenBank/DDBJ databases">
        <authorList>
            <person name="Bekaert M."/>
        </authorList>
    </citation>
    <scope>NUCLEOTIDE SEQUENCE</scope>
</reference>
<dbReference type="Proteomes" id="UP000683360">
    <property type="component" value="Unassembled WGS sequence"/>
</dbReference>
<comment type="caution">
    <text evidence="2">The sequence shown here is derived from an EMBL/GenBank/DDBJ whole genome shotgun (WGS) entry which is preliminary data.</text>
</comment>
<evidence type="ECO:0000313" key="3">
    <source>
        <dbReference type="Proteomes" id="UP000683360"/>
    </source>
</evidence>
<dbReference type="PROSITE" id="PS51406">
    <property type="entry name" value="FIBRINOGEN_C_2"/>
    <property type="match status" value="1"/>
</dbReference>
<evidence type="ECO:0000313" key="2">
    <source>
        <dbReference type="EMBL" id="CAG2234393.1"/>
    </source>
</evidence>
<dbReference type="InterPro" id="IPR036056">
    <property type="entry name" value="Fibrinogen-like_C"/>
</dbReference>
<keyword evidence="3" id="KW-1185">Reference proteome</keyword>
<dbReference type="InterPro" id="IPR014716">
    <property type="entry name" value="Fibrinogen_a/b/g_C_1"/>
</dbReference>
<dbReference type="PANTHER" id="PTHR19143:SF327">
    <property type="entry name" value="FI21813P1-RELATED"/>
    <property type="match status" value="1"/>
</dbReference>
<dbReference type="InterPro" id="IPR002181">
    <property type="entry name" value="Fibrinogen_a/b/g_C_dom"/>
</dbReference>
<dbReference type="Pfam" id="PF00147">
    <property type="entry name" value="Fibrinogen_C"/>
    <property type="match status" value="1"/>
</dbReference>
<feature type="domain" description="Fibrinogen C-terminal" evidence="1">
    <location>
        <begin position="9"/>
        <end position="176"/>
    </location>
</feature>
<dbReference type="Gene3D" id="3.90.215.10">
    <property type="entry name" value="Gamma Fibrinogen, chain A, domain 1"/>
    <property type="match status" value="1"/>
</dbReference>
<protein>
    <recommendedName>
        <fullName evidence="1">Fibrinogen C-terminal domain-containing protein</fullName>
    </recommendedName>
</protein>
<name>A0A8S3TL27_MYTED</name>
<dbReference type="OrthoDB" id="6275059at2759"/>
<dbReference type="SUPFAM" id="SSF56496">
    <property type="entry name" value="Fibrinogen C-terminal domain-like"/>
    <property type="match status" value="1"/>
</dbReference>
<dbReference type="EMBL" id="CAJPWZ010002239">
    <property type="protein sequence ID" value="CAG2234393.1"/>
    <property type="molecule type" value="Genomic_DNA"/>
</dbReference>
<dbReference type="GO" id="GO:0005615">
    <property type="term" value="C:extracellular space"/>
    <property type="evidence" value="ECO:0007669"/>
    <property type="project" value="TreeGrafter"/>
</dbReference>
<evidence type="ECO:0000259" key="1">
    <source>
        <dbReference type="PROSITE" id="PS51406"/>
    </source>
</evidence>
<dbReference type="AlphaFoldDB" id="A0A8S3TL27"/>
<sequence>METTADVKPSTKILPIKLLQEFLKVDGLIMKFTKWCVYYLPSYDIKKDVWCDFYTQGGRWTVFQQRRDGSVDFDRSWSHYENGFGDPNTEYWIGNEALYHLTLSGGNELLILMQTWDGVWKYAHYTDFYIGHKNDNYRLHLSEYSGTAGKSRSAVNSTWFNCHVRRRINNTDGGDN</sequence>